<dbReference type="SUPFAM" id="SSF46785">
    <property type="entry name" value="Winged helix' DNA-binding domain"/>
    <property type="match status" value="1"/>
</dbReference>
<dbReference type="Pfam" id="PF00126">
    <property type="entry name" value="HTH_1"/>
    <property type="match status" value="1"/>
</dbReference>
<reference evidence="7" key="1">
    <citation type="submission" date="2016-10" db="EMBL/GenBank/DDBJ databases">
        <authorList>
            <person name="Varghese N."/>
            <person name="Submissions S."/>
        </authorList>
    </citation>
    <scope>NUCLEOTIDE SEQUENCE [LARGE SCALE GENOMIC DNA]</scope>
    <source>
        <strain evidence="7">CGMCC 1.3566</strain>
    </source>
</reference>
<keyword evidence="7" id="KW-1185">Reference proteome</keyword>
<evidence type="ECO:0000256" key="4">
    <source>
        <dbReference type="ARBA" id="ARBA00023163"/>
    </source>
</evidence>
<evidence type="ECO:0000259" key="5">
    <source>
        <dbReference type="PROSITE" id="PS50931"/>
    </source>
</evidence>
<keyword evidence="4" id="KW-0804">Transcription</keyword>
<dbReference type="InterPro" id="IPR036388">
    <property type="entry name" value="WH-like_DNA-bd_sf"/>
</dbReference>
<accession>A0A1I0HBU0</accession>
<dbReference type="PANTHER" id="PTHR30126">
    <property type="entry name" value="HTH-TYPE TRANSCRIPTIONAL REGULATOR"/>
    <property type="match status" value="1"/>
</dbReference>
<feature type="domain" description="HTH lysR-type" evidence="5">
    <location>
        <begin position="1"/>
        <end position="58"/>
    </location>
</feature>
<proteinExistence type="inferred from homology"/>
<dbReference type="AlphaFoldDB" id="A0A1I0HBU0"/>
<dbReference type="FunFam" id="1.10.10.10:FF:000001">
    <property type="entry name" value="LysR family transcriptional regulator"/>
    <property type="match status" value="1"/>
</dbReference>
<protein>
    <submittedName>
        <fullName evidence="6">Regulatory helix-turn-helix protein, lysR family</fullName>
    </submittedName>
</protein>
<name>A0A1I0HBU0_9BACI</name>
<evidence type="ECO:0000313" key="6">
    <source>
        <dbReference type="EMBL" id="SET81252.1"/>
    </source>
</evidence>
<dbReference type="InterPro" id="IPR000847">
    <property type="entry name" value="LysR_HTH_N"/>
</dbReference>
<keyword evidence="2" id="KW-0805">Transcription regulation</keyword>
<dbReference type="PRINTS" id="PR00039">
    <property type="entry name" value="HTHLYSR"/>
</dbReference>
<dbReference type="GO" id="GO:0003700">
    <property type="term" value="F:DNA-binding transcription factor activity"/>
    <property type="evidence" value="ECO:0007669"/>
    <property type="project" value="InterPro"/>
</dbReference>
<comment type="similarity">
    <text evidence="1">Belongs to the LysR transcriptional regulatory family.</text>
</comment>
<dbReference type="Gene3D" id="1.10.10.10">
    <property type="entry name" value="Winged helix-like DNA-binding domain superfamily/Winged helix DNA-binding domain"/>
    <property type="match status" value="1"/>
</dbReference>
<dbReference type="PANTHER" id="PTHR30126:SF100">
    <property type="entry name" value="LYSR-FAMILY TRANSCRIPTIONAL REGULATOR"/>
    <property type="match status" value="1"/>
</dbReference>
<keyword evidence="3" id="KW-0238">DNA-binding</keyword>
<evidence type="ECO:0000256" key="3">
    <source>
        <dbReference type="ARBA" id="ARBA00023125"/>
    </source>
</evidence>
<evidence type="ECO:0000256" key="2">
    <source>
        <dbReference type="ARBA" id="ARBA00023015"/>
    </source>
</evidence>
<dbReference type="PROSITE" id="PS50931">
    <property type="entry name" value="HTH_LYSR"/>
    <property type="match status" value="1"/>
</dbReference>
<dbReference type="GO" id="GO:0000976">
    <property type="term" value="F:transcription cis-regulatory region binding"/>
    <property type="evidence" value="ECO:0007669"/>
    <property type="project" value="TreeGrafter"/>
</dbReference>
<evidence type="ECO:0000313" key="7">
    <source>
        <dbReference type="Proteomes" id="UP000199095"/>
    </source>
</evidence>
<dbReference type="STRING" id="237682.SAMN05421676_108153"/>
<dbReference type="InterPro" id="IPR036390">
    <property type="entry name" value="WH_DNA-bd_sf"/>
</dbReference>
<gene>
    <name evidence="6" type="ORF">SAMN05421676_108153</name>
</gene>
<dbReference type="EMBL" id="FOHJ01000008">
    <property type="protein sequence ID" value="SET81252.1"/>
    <property type="molecule type" value="Genomic_DNA"/>
</dbReference>
<sequence>MDTKQLLTFKTAAENLNFTQTAKILNFAQSSVTAKIKSLEDELDTKLFERLGKKLYLTDAGEQFKSYADRLLALTDEARLIATGGG</sequence>
<organism evidence="6 7">
    <name type="scientific">Salinibacillus kushneri</name>
    <dbReference type="NCBI Taxonomy" id="237682"/>
    <lineage>
        <taxon>Bacteria</taxon>
        <taxon>Bacillati</taxon>
        <taxon>Bacillota</taxon>
        <taxon>Bacilli</taxon>
        <taxon>Bacillales</taxon>
        <taxon>Bacillaceae</taxon>
        <taxon>Salinibacillus</taxon>
    </lineage>
</organism>
<evidence type="ECO:0000256" key="1">
    <source>
        <dbReference type="ARBA" id="ARBA00009437"/>
    </source>
</evidence>
<dbReference type="Proteomes" id="UP000199095">
    <property type="component" value="Unassembled WGS sequence"/>
</dbReference>